<sequence length="215" mass="24427">MDEVVVTVYQVWKRRNKLVFEEGFWSSEAVVKLVKQLVSEFKETNLKPAVGSALITTRECKWKAPPLNFIKANWDAAVDNIHCRISIGVVLRNSSGHIIASLRSQMDSFPDTHLAKTIAALKALILCQQLDLTHIILERDAQQVVKDIQSSHEIWTSVGMIVRDIKALLTKMSRWFINFIPRTCNFLAHNLARDALKLSEESITLEGLPLCIHHM</sequence>
<keyword evidence="2" id="KW-1185">Reference proteome</keyword>
<dbReference type="KEGG" id="jre:118349869"/>
<dbReference type="InterPro" id="IPR012337">
    <property type="entry name" value="RNaseH-like_sf"/>
</dbReference>
<dbReference type="Gene3D" id="3.30.420.10">
    <property type="entry name" value="Ribonuclease H-like superfamily/Ribonuclease H"/>
    <property type="match status" value="1"/>
</dbReference>
<dbReference type="OrthoDB" id="1906820at2759"/>
<accession>A0A6P9F723</accession>
<dbReference type="SUPFAM" id="SSF53098">
    <property type="entry name" value="Ribonuclease H-like"/>
    <property type="match status" value="1"/>
</dbReference>
<protein>
    <submittedName>
        <fullName evidence="3">Uncharacterized protein LOC118349869</fullName>
    </submittedName>
</protein>
<dbReference type="CDD" id="cd06222">
    <property type="entry name" value="RNase_H_like"/>
    <property type="match status" value="1"/>
</dbReference>
<evidence type="ECO:0000259" key="1">
    <source>
        <dbReference type="Pfam" id="PF13456"/>
    </source>
</evidence>
<dbReference type="PANTHER" id="PTHR47074:SF48">
    <property type="entry name" value="POLYNUCLEOTIDYL TRANSFERASE, RIBONUCLEASE H-LIKE SUPERFAMILY PROTEIN"/>
    <property type="match status" value="1"/>
</dbReference>
<name>A0A6P9F723_JUGRE</name>
<dbReference type="RefSeq" id="XP_035551688.1">
    <property type="nucleotide sequence ID" value="XM_035695795.1"/>
</dbReference>
<dbReference type="InterPro" id="IPR052929">
    <property type="entry name" value="RNase_H-like_EbsB-rel"/>
</dbReference>
<evidence type="ECO:0000313" key="3">
    <source>
        <dbReference type="RefSeq" id="XP_035551688.1"/>
    </source>
</evidence>
<dbReference type="InParanoid" id="A0A6P9F723"/>
<dbReference type="Pfam" id="PF13456">
    <property type="entry name" value="RVT_3"/>
    <property type="match status" value="1"/>
</dbReference>
<dbReference type="AlphaFoldDB" id="A0A6P9F723"/>
<feature type="domain" description="RNase H type-1" evidence="1">
    <location>
        <begin position="86"/>
        <end position="195"/>
    </location>
</feature>
<dbReference type="InterPro" id="IPR002156">
    <property type="entry name" value="RNaseH_domain"/>
</dbReference>
<evidence type="ECO:0000313" key="2">
    <source>
        <dbReference type="Proteomes" id="UP000235220"/>
    </source>
</evidence>
<dbReference type="Proteomes" id="UP000235220">
    <property type="component" value="Chromosome 11"/>
</dbReference>
<dbReference type="PANTHER" id="PTHR47074">
    <property type="entry name" value="BNAC02G40300D PROTEIN"/>
    <property type="match status" value="1"/>
</dbReference>
<dbReference type="InterPro" id="IPR036397">
    <property type="entry name" value="RNaseH_sf"/>
</dbReference>
<dbReference type="GeneID" id="118349869"/>
<gene>
    <name evidence="3" type="primary">LOC118349869</name>
</gene>
<proteinExistence type="predicted"/>
<dbReference type="GO" id="GO:0004523">
    <property type="term" value="F:RNA-DNA hybrid ribonuclease activity"/>
    <property type="evidence" value="ECO:0007669"/>
    <property type="project" value="InterPro"/>
</dbReference>
<dbReference type="GO" id="GO:0003676">
    <property type="term" value="F:nucleic acid binding"/>
    <property type="evidence" value="ECO:0007669"/>
    <property type="project" value="InterPro"/>
</dbReference>
<organism evidence="2 3">
    <name type="scientific">Juglans regia</name>
    <name type="common">English walnut</name>
    <dbReference type="NCBI Taxonomy" id="51240"/>
    <lineage>
        <taxon>Eukaryota</taxon>
        <taxon>Viridiplantae</taxon>
        <taxon>Streptophyta</taxon>
        <taxon>Embryophyta</taxon>
        <taxon>Tracheophyta</taxon>
        <taxon>Spermatophyta</taxon>
        <taxon>Magnoliopsida</taxon>
        <taxon>eudicotyledons</taxon>
        <taxon>Gunneridae</taxon>
        <taxon>Pentapetalae</taxon>
        <taxon>rosids</taxon>
        <taxon>fabids</taxon>
        <taxon>Fagales</taxon>
        <taxon>Juglandaceae</taxon>
        <taxon>Juglans</taxon>
    </lineage>
</organism>
<dbReference type="InterPro" id="IPR044730">
    <property type="entry name" value="RNase_H-like_dom_plant"/>
</dbReference>
<reference evidence="3" key="1">
    <citation type="submission" date="2025-08" db="UniProtKB">
        <authorList>
            <consortium name="RefSeq"/>
        </authorList>
    </citation>
    <scope>IDENTIFICATION</scope>
    <source>
        <tissue evidence="3">Leaves</tissue>
    </source>
</reference>